<dbReference type="SUPFAM" id="SSF46785">
    <property type="entry name" value="Winged helix' DNA-binding domain"/>
    <property type="match status" value="1"/>
</dbReference>
<dbReference type="InterPro" id="IPR036390">
    <property type="entry name" value="WH_DNA-bd_sf"/>
</dbReference>
<evidence type="ECO:0000313" key="5">
    <source>
        <dbReference type="EMBL" id="MBF4694231.1"/>
    </source>
</evidence>
<keyword evidence="1" id="KW-0805">Transcription regulation</keyword>
<keyword evidence="6" id="KW-1185">Reference proteome</keyword>
<dbReference type="SMART" id="SM00418">
    <property type="entry name" value="HTH_ARSR"/>
    <property type="match status" value="1"/>
</dbReference>
<keyword evidence="3" id="KW-0804">Transcription</keyword>
<evidence type="ECO:0000313" key="6">
    <source>
        <dbReference type="Proteomes" id="UP000614200"/>
    </source>
</evidence>
<dbReference type="RefSeq" id="WP_194702467.1">
    <property type="nucleotide sequence ID" value="NZ_JADKNH010000008.1"/>
</dbReference>
<dbReference type="InterPro" id="IPR001845">
    <property type="entry name" value="HTH_ArsR_DNA-bd_dom"/>
</dbReference>
<dbReference type="NCBIfam" id="NF033788">
    <property type="entry name" value="HTH_metalloreg"/>
    <property type="match status" value="1"/>
</dbReference>
<organism evidence="5 6">
    <name type="scientific">Fusibacter ferrireducens</name>
    <dbReference type="NCBI Taxonomy" id="2785058"/>
    <lineage>
        <taxon>Bacteria</taxon>
        <taxon>Bacillati</taxon>
        <taxon>Bacillota</taxon>
        <taxon>Clostridia</taxon>
        <taxon>Eubacteriales</taxon>
        <taxon>Eubacteriales Family XII. Incertae Sedis</taxon>
        <taxon>Fusibacter</taxon>
    </lineage>
</organism>
<dbReference type="PROSITE" id="PS50987">
    <property type="entry name" value="HTH_ARSR_2"/>
    <property type="match status" value="1"/>
</dbReference>
<accession>A0ABR9ZW72</accession>
<keyword evidence="2" id="KW-0238">DNA-binding</keyword>
<reference evidence="5 6" key="1">
    <citation type="submission" date="2020-11" db="EMBL/GenBank/DDBJ databases">
        <title>Fusibacter basophilias sp. nov.</title>
        <authorList>
            <person name="Qiu D."/>
        </authorList>
    </citation>
    <scope>NUCLEOTIDE SEQUENCE [LARGE SCALE GENOMIC DNA]</scope>
    <source>
        <strain evidence="5 6">Q10-2</strain>
    </source>
</reference>
<feature type="domain" description="HTH arsR-type" evidence="4">
    <location>
        <begin position="1"/>
        <end position="92"/>
    </location>
</feature>
<dbReference type="InterPro" id="IPR051081">
    <property type="entry name" value="HTH_MetalResp_TranReg"/>
</dbReference>
<dbReference type="PANTHER" id="PTHR33154">
    <property type="entry name" value="TRANSCRIPTIONAL REGULATOR, ARSR FAMILY"/>
    <property type="match status" value="1"/>
</dbReference>
<comment type="caution">
    <text evidence="5">The sequence shown here is derived from an EMBL/GenBank/DDBJ whole genome shotgun (WGS) entry which is preliminary data.</text>
</comment>
<evidence type="ECO:0000256" key="1">
    <source>
        <dbReference type="ARBA" id="ARBA00023015"/>
    </source>
</evidence>
<dbReference type="Gene3D" id="1.10.10.10">
    <property type="entry name" value="Winged helix-like DNA-binding domain superfamily/Winged helix DNA-binding domain"/>
    <property type="match status" value="1"/>
</dbReference>
<name>A0ABR9ZW72_9FIRM</name>
<dbReference type="Pfam" id="PF01022">
    <property type="entry name" value="HTH_5"/>
    <property type="match status" value="1"/>
</dbReference>
<evidence type="ECO:0000256" key="3">
    <source>
        <dbReference type="ARBA" id="ARBA00023163"/>
    </source>
</evidence>
<dbReference type="InterPro" id="IPR036388">
    <property type="entry name" value="WH-like_DNA-bd_sf"/>
</dbReference>
<dbReference type="EMBL" id="JADKNH010000008">
    <property type="protein sequence ID" value="MBF4694231.1"/>
    <property type="molecule type" value="Genomic_DNA"/>
</dbReference>
<dbReference type="InterPro" id="IPR011991">
    <property type="entry name" value="ArsR-like_HTH"/>
</dbReference>
<evidence type="ECO:0000256" key="2">
    <source>
        <dbReference type="ARBA" id="ARBA00023125"/>
    </source>
</evidence>
<dbReference type="Proteomes" id="UP000614200">
    <property type="component" value="Unassembled WGS sequence"/>
</dbReference>
<evidence type="ECO:0000259" key="4">
    <source>
        <dbReference type="PROSITE" id="PS50987"/>
    </source>
</evidence>
<protein>
    <submittedName>
        <fullName evidence="5">Metalloregulator ArsR/SmtB family transcription factor</fullName>
    </submittedName>
</protein>
<sequence>MNQLTAIFKLLSDETRLRILVLLYHHDLCVCELSGILDAPQPRISKNLSKFRDQNLVMDMRQEKFVFYTLKKDNLILLHALQNIIDYLDDYPVLVNDLDRLQNLLEDKKYVHRCPTL</sequence>
<dbReference type="PRINTS" id="PR00778">
    <property type="entry name" value="HTHARSR"/>
</dbReference>
<gene>
    <name evidence="5" type="ORF">ISU02_14000</name>
</gene>
<dbReference type="PANTHER" id="PTHR33154:SF18">
    <property type="entry name" value="ARSENICAL RESISTANCE OPERON REPRESSOR"/>
    <property type="match status" value="1"/>
</dbReference>
<proteinExistence type="predicted"/>
<dbReference type="CDD" id="cd00090">
    <property type="entry name" value="HTH_ARSR"/>
    <property type="match status" value="1"/>
</dbReference>